<dbReference type="Proteomes" id="UP000777661">
    <property type="component" value="Unassembled WGS sequence"/>
</dbReference>
<keyword evidence="3" id="KW-0456">Lyase</keyword>
<keyword evidence="6" id="KW-1185">Reference proteome</keyword>
<dbReference type="PANTHER" id="PTHR30502">
    <property type="entry name" value="2-KETO-3-DEOXY-L-RHAMNONATE ALDOLASE"/>
    <property type="match status" value="1"/>
</dbReference>
<dbReference type="InterPro" id="IPR005000">
    <property type="entry name" value="Aldolase/citrate-lyase_domain"/>
</dbReference>
<evidence type="ECO:0000313" key="5">
    <source>
        <dbReference type="EMBL" id="MBY8916589.1"/>
    </source>
</evidence>
<dbReference type="RefSeq" id="WP_223005729.1">
    <property type="nucleotide sequence ID" value="NZ_JAHSQO010000002.1"/>
</dbReference>
<sequence length="267" mass="28366">MTNLLKQRLMAGETIAATWINTGSSEACDIVVNAGWDVVVIDCEHGAAPLEDGLSLIRVVQAAGGQAVLRVPDSSDTTLKRALDRGAQSIIVPMVNSVAQAKAIARSCLYPPRGARGYAAPIVRGSLYGRKADYAQKAHEDLLVMVQCEHVDAVAHLKDIAAVDGIDMAFVGPNDLSGSIGLLEQLEHPELKKLKQQIEQTAREVNLRLGTITGGGRSYAELREAGYQFIVGPSDVGLLFGAARQAHQEMLAELSPGAKAVSPSLTY</sequence>
<feature type="domain" description="HpcH/HpaI aldolase/citrate lyase" evidence="4">
    <location>
        <begin position="19"/>
        <end position="239"/>
    </location>
</feature>
<evidence type="ECO:0000256" key="3">
    <source>
        <dbReference type="ARBA" id="ARBA00023239"/>
    </source>
</evidence>
<reference evidence="5 6" key="1">
    <citation type="submission" date="2021-06" db="EMBL/GenBank/DDBJ databases">
        <title>Nitratireductor porphyridii sp. nov., isolated from a small marine red alga, Porphyridium purpureum in South Korea.</title>
        <authorList>
            <person name="Kim K.H."/>
            <person name="Kristyanto S."/>
            <person name="Jeon C.O."/>
        </authorList>
    </citation>
    <scope>NUCLEOTIDE SEQUENCE [LARGE SCALE GENOMIC DNA]</scope>
    <source>
        <strain evidence="5 6">R6</strain>
    </source>
</reference>
<evidence type="ECO:0000256" key="1">
    <source>
        <dbReference type="ARBA" id="ARBA00005568"/>
    </source>
</evidence>
<organism evidence="5 6">
    <name type="scientific">Nitratireductor rhodophyticola</name>
    <dbReference type="NCBI Taxonomy" id="2854036"/>
    <lineage>
        <taxon>Bacteria</taxon>
        <taxon>Pseudomonadati</taxon>
        <taxon>Pseudomonadota</taxon>
        <taxon>Alphaproteobacteria</taxon>
        <taxon>Hyphomicrobiales</taxon>
        <taxon>Phyllobacteriaceae</taxon>
        <taxon>Nitratireductor</taxon>
    </lineage>
</organism>
<comment type="similarity">
    <text evidence="1">Belongs to the HpcH/HpaI aldolase family.</text>
</comment>
<comment type="caution">
    <text evidence="5">The sequence shown here is derived from an EMBL/GenBank/DDBJ whole genome shotgun (WGS) entry which is preliminary data.</text>
</comment>
<dbReference type="EMBL" id="JAHSQO010000002">
    <property type="protein sequence ID" value="MBY8916589.1"/>
    <property type="molecule type" value="Genomic_DNA"/>
</dbReference>
<name>A0ABS7R6Q2_9HYPH</name>
<dbReference type="InterPro" id="IPR050251">
    <property type="entry name" value="HpcH-HpaI_aldolase"/>
</dbReference>
<dbReference type="SUPFAM" id="SSF51621">
    <property type="entry name" value="Phosphoenolpyruvate/pyruvate domain"/>
    <property type="match status" value="1"/>
</dbReference>
<proteinExistence type="inferred from homology"/>
<dbReference type="InterPro" id="IPR040442">
    <property type="entry name" value="Pyrv_kinase-like_dom_sf"/>
</dbReference>
<protein>
    <submittedName>
        <fullName evidence="5">Aldolase</fullName>
    </submittedName>
</protein>
<evidence type="ECO:0000313" key="6">
    <source>
        <dbReference type="Proteomes" id="UP000777661"/>
    </source>
</evidence>
<evidence type="ECO:0000259" key="4">
    <source>
        <dbReference type="Pfam" id="PF03328"/>
    </source>
</evidence>
<gene>
    <name evidence="5" type="ORF">KVG22_08325</name>
</gene>
<evidence type="ECO:0000256" key="2">
    <source>
        <dbReference type="ARBA" id="ARBA00022723"/>
    </source>
</evidence>
<keyword evidence="2" id="KW-0479">Metal-binding</keyword>
<accession>A0ABS7R6Q2</accession>
<dbReference type="Pfam" id="PF03328">
    <property type="entry name" value="HpcH_HpaI"/>
    <property type="match status" value="1"/>
</dbReference>
<dbReference type="PANTHER" id="PTHR30502:SF0">
    <property type="entry name" value="PHOSPHOENOLPYRUVATE CARBOXYLASE FAMILY PROTEIN"/>
    <property type="match status" value="1"/>
</dbReference>
<dbReference type="InterPro" id="IPR015813">
    <property type="entry name" value="Pyrv/PenolPyrv_kinase-like_dom"/>
</dbReference>
<dbReference type="Gene3D" id="3.20.20.60">
    <property type="entry name" value="Phosphoenolpyruvate-binding domains"/>
    <property type="match status" value="1"/>
</dbReference>